<evidence type="ECO:0000313" key="3">
    <source>
        <dbReference type="Proteomes" id="UP000066737"/>
    </source>
</evidence>
<evidence type="ECO:0000313" key="2">
    <source>
        <dbReference type="EMBL" id="CQH63655.1"/>
    </source>
</evidence>
<dbReference type="RefSeq" id="WP_059058540.1">
    <property type="nucleotide sequence ID" value="NZ_CEML01000004.1"/>
</dbReference>
<dbReference type="AlphaFoldDB" id="A0A0U5HAX7"/>
<dbReference type="GeneID" id="26660486"/>
<sequence length="124" mass="13427">MTDPSEEHDSQSNTGYIERFTHSFVFLWVGALTVTLFVDPVAAQESSQPIMTTVENATAWLTGIGPAVGTLNAGFNMMKASGTNKSGKKKEYKENIRSSLMYGWGLGMLMGITSLITRWTGVGA</sequence>
<reference evidence="3" key="1">
    <citation type="journal article" date="2016" name="Environ. Microbiol.">
        <title>The complete genome of a viable archaeum isolated from 123-million-year-old rock salt.</title>
        <authorList>
            <person name="Jaakkola S.T."/>
            <person name="Pfeiffer F."/>
            <person name="Ravantti J.J."/>
            <person name="Guo Q."/>
            <person name="Liu Y."/>
            <person name="Chen X."/>
            <person name="Ma H."/>
            <person name="Yang C."/>
            <person name="Oksanen H.M."/>
            <person name="Bamford D.H."/>
        </authorList>
    </citation>
    <scope>NUCLEOTIDE SEQUENCE</scope>
    <source>
        <strain evidence="3">JI20-1</strain>
        <plasmid evidence="3">Plasmid pSTJ001</plasmid>
    </source>
</reference>
<proteinExistence type="predicted"/>
<protein>
    <submittedName>
        <fullName evidence="2">Uncharacterized protein</fullName>
    </submittedName>
</protein>
<feature type="transmembrane region" description="Helical" evidence="1">
    <location>
        <begin position="20"/>
        <end position="38"/>
    </location>
</feature>
<dbReference type="EMBL" id="LN831303">
    <property type="protein sequence ID" value="CQH63655.1"/>
    <property type="molecule type" value="Genomic_DNA"/>
</dbReference>
<keyword evidence="1" id="KW-0472">Membrane</keyword>
<gene>
    <name evidence="2" type="ORF">HHUB_4147</name>
</gene>
<organism evidence="2 3">
    <name type="scientific">Halobacterium hubeiense</name>
    <dbReference type="NCBI Taxonomy" id="1407499"/>
    <lineage>
        <taxon>Archaea</taxon>
        <taxon>Methanobacteriati</taxon>
        <taxon>Methanobacteriota</taxon>
        <taxon>Stenosarchaea group</taxon>
        <taxon>Halobacteria</taxon>
        <taxon>Halobacteriales</taxon>
        <taxon>Halobacteriaceae</taxon>
        <taxon>Halobacterium</taxon>
    </lineage>
</organism>
<feature type="transmembrane region" description="Helical" evidence="1">
    <location>
        <begin position="99"/>
        <end position="119"/>
    </location>
</feature>
<feature type="transmembrane region" description="Helical" evidence="1">
    <location>
        <begin position="58"/>
        <end position="78"/>
    </location>
</feature>
<geneLocation type="plasmid" evidence="3">
    <name>pSTJ001</name>
</geneLocation>
<name>A0A0U5HAX7_9EURY</name>
<evidence type="ECO:0000256" key="1">
    <source>
        <dbReference type="SAM" id="Phobius"/>
    </source>
</evidence>
<accession>A0A0U5HAX7</accession>
<keyword evidence="3" id="KW-1185">Reference proteome</keyword>
<keyword evidence="1" id="KW-1133">Transmembrane helix</keyword>
<keyword evidence="1" id="KW-0812">Transmembrane</keyword>
<dbReference type="Proteomes" id="UP000066737">
    <property type="component" value="Plasmid pSTJ001"/>
</dbReference>
<dbReference type="KEGG" id="hhb:Hhub_4147"/>